<feature type="region of interest" description="Disordered" evidence="2">
    <location>
        <begin position="128"/>
        <end position="203"/>
    </location>
</feature>
<dbReference type="GO" id="GO:0005744">
    <property type="term" value="C:TIM23 mitochondrial import inner membrane translocase complex"/>
    <property type="evidence" value="ECO:0007669"/>
    <property type="project" value="UniProtKB-UniRule"/>
</dbReference>
<feature type="compositionally biased region" description="Low complexity" evidence="2">
    <location>
        <begin position="138"/>
        <end position="147"/>
    </location>
</feature>
<comment type="caution">
    <text evidence="4">The sequence shown here is derived from an EMBL/GenBank/DDBJ whole genome shotgun (WGS) entry which is preliminary data.</text>
</comment>
<dbReference type="Gene3D" id="3.40.50.1000">
    <property type="entry name" value="HAD superfamily/HAD-like"/>
    <property type="match status" value="1"/>
</dbReference>
<dbReference type="PROSITE" id="PS50969">
    <property type="entry name" value="FCP1"/>
    <property type="match status" value="1"/>
</dbReference>
<evidence type="ECO:0000259" key="3">
    <source>
        <dbReference type="PROSITE" id="PS50969"/>
    </source>
</evidence>
<feature type="compositionally biased region" description="Polar residues" evidence="2">
    <location>
        <begin position="148"/>
        <end position="157"/>
    </location>
</feature>
<comment type="similarity">
    <text evidence="1">Belongs to the TIM50 family.</text>
</comment>
<sequence length="500" mass="54161">MASTYVIRVSFPFSRAFSASGAPSLVASARQLPHTDSAASLSSSSFASAPSRLVSSLPLASSRSGCLFAASSLSSSRRAARWSQRGVWTLGASSAHLLSPSSSSSLSASSSPASSLLGSCMQATRCATSVASSPPSPASSSPSSPSSEGTQVPSESGPSEAEARGPVRSGSESRSPDDVAKQGGEKNSQRNESSEHGNEVDGSRTEGRFSAIFLSSLLLGGLIVEGGRVYERVVREKRTFSEAFFAEIRDLDSQMSKWNEQLHVYLDQKIGTGKKEAEPLLPDLAEINAPDLMPTLVLNFDNVLASIAYDPVKGYIVRKRPGVDAFLSTLANFYELVLWSDHPFPFIEDLLRARLEWPISFTLYQENMDRRGSSRYRNLERLGRRMDRVLYIDIDGSVLPSTQMRNFIKVTPFHGEAQEMLEDHALPELTDLLIGAAVSAGDVREMLLRYGGGADGNVGKRFLLEKIDAEKRANQRRSIGRVFGLSGAPGPQQRQKWEKA</sequence>
<name>A0A086M3I6_TOXGO</name>
<dbReference type="Proteomes" id="UP000028834">
    <property type="component" value="Unassembled WGS sequence"/>
</dbReference>
<feature type="domain" description="FCP1 homology" evidence="3">
    <location>
        <begin position="289"/>
        <end position="436"/>
    </location>
</feature>
<keyword evidence="1" id="KW-0653">Protein transport</keyword>
<dbReference type="InterPro" id="IPR036412">
    <property type="entry name" value="HAD-like_sf"/>
</dbReference>
<dbReference type="InterPro" id="IPR050365">
    <property type="entry name" value="TIM50"/>
</dbReference>
<evidence type="ECO:0000256" key="2">
    <source>
        <dbReference type="SAM" id="MobiDB-lite"/>
    </source>
</evidence>
<dbReference type="SMART" id="SM00577">
    <property type="entry name" value="CPDc"/>
    <property type="match status" value="1"/>
</dbReference>
<dbReference type="Pfam" id="PF03031">
    <property type="entry name" value="NIF"/>
    <property type="match status" value="1"/>
</dbReference>
<dbReference type="OrthoDB" id="445750at2759"/>
<comment type="subunit">
    <text evidence="1">Component of the TIM23 complex.</text>
</comment>
<evidence type="ECO:0000313" key="4">
    <source>
        <dbReference type="EMBL" id="KFG63454.1"/>
    </source>
</evidence>
<comment type="function">
    <text evidence="1">Essential component of the TIM23 complex, a complex that mediates the translocation of transit peptide-containing proteins across the mitochondrial inner membrane.</text>
</comment>
<keyword evidence="1" id="KW-0813">Transport</keyword>
<reference evidence="4 5" key="1">
    <citation type="submission" date="2014-05" db="EMBL/GenBank/DDBJ databases">
        <authorList>
            <person name="Sibley D."/>
            <person name="Venepally P."/>
            <person name="Karamycheva S."/>
            <person name="Hadjithomas M."/>
            <person name="Khan A."/>
            <person name="Brunk B."/>
            <person name="Roos D."/>
            <person name="Caler E."/>
            <person name="Lorenzi H."/>
        </authorList>
    </citation>
    <scope>NUCLEOTIDE SEQUENCE [LARGE SCALE GENOMIC DNA]</scope>
    <source>
        <strain evidence="4 5">RUB</strain>
    </source>
</reference>
<comment type="subcellular location">
    <subcellularLocation>
        <location evidence="1">Mitochondrion inner membrane</location>
        <topology evidence="1">Single-pass membrane protein</topology>
    </subcellularLocation>
</comment>
<keyword evidence="1" id="KW-0811">Translocation</keyword>
<organism evidence="4 5">
    <name type="scientific">Toxoplasma gondii RUB</name>
    <dbReference type="NCBI Taxonomy" id="935652"/>
    <lineage>
        <taxon>Eukaryota</taxon>
        <taxon>Sar</taxon>
        <taxon>Alveolata</taxon>
        <taxon>Apicomplexa</taxon>
        <taxon>Conoidasida</taxon>
        <taxon>Coccidia</taxon>
        <taxon>Eucoccidiorida</taxon>
        <taxon>Eimeriorina</taxon>
        <taxon>Sarcocystidae</taxon>
        <taxon>Toxoplasma</taxon>
    </lineage>
</organism>
<dbReference type="VEuPathDB" id="ToxoDB:TGRUB_283590"/>
<dbReference type="EMBL" id="AFYV02000953">
    <property type="protein sequence ID" value="KFG63454.1"/>
    <property type="molecule type" value="Genomic_DNA"/>
</dbReference>
<dbReference type="GO" id="GO:0015031">
    <property type="term" value="P:protein transport"/>
    <property type="evidence" value="ECO:0007669"/>
    <property type="project" value="UniProtKB-KW"/>
</dbReference>
<feature type="region of interest" description="Disordered" evidence="2">
    <location>
        <begin position="480"/>
        <end position="500"/>
    </location>
</feature>
<proteinExistence type="inferred from homology"/>
<dbReference type="InterPro" id="IPR004274">
    <property type="entry name" value="FCP1_dom"/>
</dbReference>
<accession>A0A086M3I6</accession>
<keyword evidence="1" id="KW-0496">Mitochondrion</keyword>
<evidence type="ECO:0000256" key="1">
    <source>
        <dbReference type="RuleBase" id="RU365079"/>
    </source>
</evidence>
<gene>
    <name evidence="4" type="ORF">TGRUB_283590</name>
</gene>
<keyword evidence="1" id="KW-0809">Transit peptide</keyword>
<evidence type="ECO:0000313" key="5">
    <source>
        <dbReference type="Proteomes" id="UP000028834"/>
    </source>
</evidence>
<protein>
    <recommendedName>
        <fullName evidence="1">Mitochondrial import inner membrane translocase subunit TIM50</fullName>
    </recommendedName>
</protein>
<dbReference type="SUPFAM" id="SSF56784">
    <property type="entry name" value="HAD-like"/>
    <property type="match status" value="1"/>
</dbReference>
<dbReference type="InterPro" id="IPR023214">
    <property type="entry name" value="HAD_sf"/>
</dbReference>
<dbReference type="PANTHER" id="PTHR12210">
    <property type="entry name" value="DULLARD PROTEIN PHOSPHATASE"/>
    <property type="match status" value="1"/>
</dbReference>
<dbReference type="AlphaFoldDB" id="A0A086M3I6"/>
<feature type="compositionally biased region" description="Basic and acidic residues" evidence="2">
    <location>
        <begin position="174"/>
        <end position="203"/>
    </location>
</feature>